<reference evidence="2" key="2">
    <citation type="submission" date="2020-08" db="EMBL/GenBank/DDBJ databases">
        <title>Plant Genome Project.</title>
        <authorList>
            <person name="Zhang R.-G."/>
        </authorList>
    </citation>
    <scope>NUCLEOTIDE SEQUENCE</scope>
    <source>
        <strain evidence="2">Huo1</strain>
        <tissue evidence="2">Leaf</tissue>
    </source>
</reference>
<comment type="caution">
    <text evidence="2">The sequence shown here is derived from an EMBL/GenBank/DDBJ whole genome shotgun (WGS) entry which is preliminary data.</text>
</comment>
<feature type="compositionally biased region" description="Polar residues" evidence="1">
    <location>
        <begin position="223"/>
        <end position="233"/>
    </location>
</feature>
<name>A0A8X8X8I9_SALSN</name>
<accession>A0A8X8X8I9</accession>
<feature type="compositionally biased region" description="Basic and acidic residues" evidence="1">
    <location>
        <begin position="32"/>
        <end position="42"/>
    </location>
</feature>
<dbReference type="AlphaFoldDB" id="A0A8X8X8I9"/>
<gene>
    <name evidence="2" type="ORF">SASPL_130222</name>
</gene>
<feature type="compositionally biased region" description="Polar residues" evidence="1">
    <location>
        <begin position="19"/>
        <end position="30"/>
    </location>
</feature>
<dbReference type="OrthoDB" id="1930727at2759"/>
<organism evidence="2">
    <name type="scientific">Salvia splendens</name>
    <name type="common">Scarlet sage</name>
    <dbReference type="NCBI Taxonomy" id="180675"/>
    <lineage>
        <taxon>Eukaryota</taxon>
        <taxon>Viridiplantae</taxon>
        <taxon>Streptophyta</taxon>
        <taxon>Embryophyta</taxon>
        <taxon>Tracheophyta</taxon>
        <taxon>Spermatophyta</taxon>
        <taxon>Magnoliopsida</taxon>
        <taxon>eudicotyledons</taxon>
        <taxon>Gunneridae</taxon>
        <taxon>Pentapetalae</taxon>
        <taxon>asterids</taxon>
        <taxon>lamiids</taxon>
        <taxon>Lamiales</taxon>
        <taxon>Lamiaceae</taxon>
        <taxon>Nepetoideae</taxon>
        <taxon>Mentheae</taxon>
        <taxon>Salviinae</taxon>
        <taxon>Salvia</taxon>
        <taxon>Salvia subgen. Calosphace</taxon>
        <taxon>core Calosphace</taxon>
    </lineage>
</organism>
<feature type="compositionally biased region" description="Low complexity" evidence="1">
    <location>
        <begin position="112"/>
        <end position="124"/>
    </location>
</feature>
<dbReference type="EMBL" id="PNBA02000011">
    <property type="protein sequence ID" value="KAG6407236.1"/>
    <property type="molecule type" value="Genomic_DNA"/>
</dbReference>
<reference evidence="2" key="1">
    <citation type="submission" date="2018-01" db="EMBL/GenBank/DDBJ databases">
        <authorList>
            <person name="Mao J.F."/>
        </authorList>
    </citation>
    <scope>NUCLEOTIDE SEQUENCE</scope>
    <source>
        <strain evidence="2">Huo1</strain>
        <tissue evidence="2">Leaf</tissue>
    </source>
</reference>
<evidence type="ECO:0000313" key="3">
    <source>
        <dbReference type="Proteomes" id="UP000298416"/>
    </source>
</evidence>
<protein>
    <submittedName>
        <fullName evidence="2">Uncharacterized protein</fullName>
    </submittedName>
</protein>
<feature type="compositionally biased region" description="Basic residues" evidence="1">
    <location>
        <begin position="1"/>
        <end position="15"/>
    </location>
</feature>
<proteinExistence type="predicted"/>
<feature type="compositionally biased region" description="Basic and acidic residues" evidence="1">
    <location>
        <begin position="83"/>
        <end position="96"/>
    </location>
</feature>
<feature type="region of interest" description="Disordered" evidence="1">
    <location>
        <begin position="179"/>
        <end position="242"/>
    </location>
</feature>
<feature type="region of interest" description="Disordered" evidence="1">
    <location>
        <begin position="1"/>
        <end position="137"/>
    </location>
</feature>
<sequence>MPSGAKKRKSSKKKKEYQIHSNNHSDSAPTHTHGDDDVKQDDGDGSNVGELRSPTSEDHEKPTGEAEAGGASSMEGSIVDNGEAEKEIRIEDESGVKHGIVAQNESNRKPYDGGSSSSASCGSSSDDESCGIKKGQAESSIAYGESSLAMDDSLSGKVVEPVYDSQAAISVAPGVFESTLEGNEGKNHGTVEESTCTSMEEAGVGSAESTPKTSDPKECKCVTQENDNRSTSPRVDLNDGEKRVKESLVTQPFQKTSWKSCCGLFEVFSGSGN</sequence>
<keyword evidence="3" id="KW-1185">Reference proteome</keyword>
<feature type="compositionally biased region" description="Basic and acidic residues" evidence="1">
    <location>
        <begin position="55"/>
        <end position="64"/>
    </location>
</feature>
<evidence type="ECO:0000313" key="2">
    <source>
        <dbReference type="EMBL" id="KAG6407236.1"/>
    </source>
</evidence>
<dbReference type="PANTHER" id="PTHR37187:SF7">
    <property type="entry name" value="EXPRESSED PROTEIN"/>
    <property type="match status" value="1"/>
</dbReference>
<dbReference type="PANTHER" id="PTHR37187">
    <property type="entry name" value="EXPRESSED PROTEIN"/>
    <property type="match status" value="1"/>
</dbReference>
<evidence type="ECO:0000256" key="1">
    <source>
        <dbReference type="SAM" id="MobiDB-lite"/>
    </source>
</evidence>
<dbReference type="Proteomes" id="UP000298416">
    <property type="component" value="Unassembled WGS sequence"/>
</dbReference>